<name>A0AAE4FRF8_9CYAN</name>
<gene>
    <name evidence="2" type="ORF">RIF25_08820</name>
</gene>
<dbReference type="PANTHER" id="PTHR42860">
    <property type="entry name" value="VITAMIN B12-BINDING PROTEIN"/>
    <property type="match status" value="1"/>
</dbReference>
<evidence type="ECO:0000313" key="3">
    <source>
        <dbReference type="Proteomes" id="UP001268256"/>
    </source>
</evidence>
<dbReference type="Pfam" id="PF01497">
    <property type="entry name" value="Peripla_BP_2"/>
    <property type="match status" value="1"/>
</dbReference>
<dbReference type="PROSITE" id="PS50983">
    <property type="entry name" value="FE_B12_PBP"/>
    <property type="match status" value="1"/>
</dbReference>
<keyword evidence="3" id="KW-1185">Reference proteome</keyword>
<feature type="domain" description="Fe/B12 periplasmic-binding" evidence="1">
    <location>
        <begin position="7"/>
        <end position="304"/>
    </location>
</feature>
<evidence type="ECO:0000259" key="1">
    <source>
        <dbReference type="PROSITE" id="PS50983"/>
    </source>
</evidence>
<reference evidence="3" key="1">
    <citation type="submission" date="2023-07" db="EMBL/GenBank/DDBJ databases">
        <authorList>
            <person name="Luz R."/>
            <person name="Cordeiro R."/>
            <person name="Fonseca A."/>
            <person name="Goncalves V."/>
        </authorList>
    </citation>
    <scope>NUCLEOTIDE SEQUENCE [LARGE SCALE GENOMIC DNA]</scope>
    <source>
        <strain evidence="3">BACA0444</strain>
    </source>
</reference>
<protein>
    <submittedName>
        <fullName evidence="2">Cobalamin-binding protein</fullName>
    </submittedName>
</protein>
<comment type="caution">
    <text evidence="2">The sequence shown here is derived from an EMBL/GenBank/DDBJ whole genome shotgun (WGS) entry which is preliminary data.</text>
</comment>
<dbReference type="InterPro" id="IPR051030">
    <property type="entry name" value="Vitamin_B12-ABC_binding"/>
</dbReference>
<sequence>MLSKNLRVISLIPSATEIVAALGGELFLVGRSHECDYPETVKQLPICTAPNFNPQGNSQAIHERVTALLEKALSIYRVDLEQLQQLNPTHIITQAQCEVCAVSLSEVQAAVNQLTETAPEIISLQPRTLADVYQDIQTVAQALHLDPKPVLDDIETRLTIVNLESRTPDLFQTQTDTNPLKVACIEWTAPLMAAGNWVPELVALAGGENLFGQVGEHSPWLDFAELTKGQPDVIIFMPCGFNLCQTQVAVQELLSQPAWVNFLAREHPKLYAVDGNQYFNRPGPRLVDSAEIIGEILQAARSPEGELGQCKFGSQGAWAAIPIQSDPVTQAVVEA</sequence>
<proteinExistence type="predicted"/>
<dbReference type="PANTHER" id="PTHR42860:SF1">
    <property type="entry name" value="VITAMIN B12-BINDING PROTEIN"/>
    <property type="match status" value="1"/>
</dbReference>
<dbReference type="RefSeq" id="WP_322878174.1">
    <property type="nucleotide sequence ID" value="NZ_JAVMIP010000007.1"/>
</dbReference>
<organism evidence="2 3">
    <name type="scientific">Pseudocalidococcus azoricus BACA0444</name>
    <dbReference type="NCBI Taxonomy" id="2918990"/>
    <lineage>
        <taxon>Bacteria</taxon>
        <taxon>Bacillati</taxon>
        <taxon>Cyanobacteriota</taxon>
        <taxon>Cyanophyceae</taxon>
        <taxon>Acaryochloridales</taxon>
        <taxon>Thermosynechococcaceae</taxon>
        <taxon>Pseudocalidococcus</taxon>
        <taxon>Pseudocalidococcus azoricus</taxon>
    </lineage>
</organism>
<dbReference type="InterPro" id="IPR002491">
    <property type="entry name" value="ABC_transptr_periplasmic_BD"/>
</dbReference>
<dbReference type="EMBL" id="JAVMIP010000007">
    <property type="protein sequence ID" value="MDS3860914.1"/>
    <property type="molecule type" value="Genomic_DNA"/>
</dbReference>
<accession>A0AAE4FRF8</accession>
<dbReference type="SUPFAM" id="SSF53807">
    <property type="entry name" value="Helical backbone' metal receptor"/>
    <property type="match status" value="1"/>
</dbReference>
<dbReference type="Proteomes" id="UP001268256">
    <property type="component" value="Unassembled WGS sequence"/>
</dbReference>
<dbReference type="CDD" id="cd01144">
    <property type="entry name" value="BtuF"/>
    <property type="match status" value="1"/>
</dbReference>
<dbReference type="Gene3D" id="3.40.50.1980">
    <property type="entry name" value="Nitrogenase molybdenum iron protein domain"/>
    <property type="match status" value="2"/>
</dbReference>
<dbReference type="AlphaFoldDB" id="A0AAE4FRF8"/>
<evidence type="ECO:0000313" key="2">
    <source>
        <dbReference type="EMBL" id="MDS3860914.1"/>
    </source>
</evidence>